<dbReference type="NCBIfam" id="TIGR01733">
    <property type="entry name" value="AA-adenyl-dom"/>
    <property type="match status" value="1"/>
</dbReference>
<name>A0A919QJ34_9ACTN</name>
<dbReference type="EMBL" id="BOOA01000094">
    <property type="protein sequence ID" value="GIH28761.1"/>
    <property type="molecule type" value="Genomic_DNA"/>
</dbReference>
<dbReference type="GO" id="GO:0044550">
    <property type="term" value="P:secondary metabolite biosynthetic process"/>
    <property type="evidence" value="ECO:0007669"/>
    <property type="project" value="TreeGrafter"/>
</dbReference>
<dbReference type="PROSITE" id="PS50075">
    <property type="entry name" value="CARRIER"/>
    <property type="match status" value="1"/>
</dbReference>
<dbReference type="Gene3D" id="3.30.300.30">
    <property type="match status" value="1"/>
</dbReference>
<evidence type="ECO:0000256" key="1">
    <source>
        <dbReference type="ARBA" id="ARBA00001957"/>
    </source>
</evidence>
<feature type="domain" description="Carrier" evidence="4">
    <location>
        <begin position="518"/>
        <end position="593"/>
    </location>
</feature>
<dbReference type="InterPro" id="IPR009081">
    <property type="entry name" value="PP-bd_ACP"/>
</dbReference>
<gene>
    <name evidence="5" type="ORF">Aph01nite_70710</name>
</gene>
<evidence type="ECO:0000256" key="3">
    <source>
        <dbReference type="ARBA" id="ARBA00022553"/>
    </source>
</evidence>
<dbReference type="InterPro" id="IPR045851">
    <property type="entry name" value="AMP-bd_C_sf"/>
</dbReference>
<dbReference type="SUPFAM" id="SSF47336">
    <property type="entry name" value="ACP-like"/>
    <property type="match status" value="1"/>
</dbReference>
<dbReference type="Pfam" id="PF00550">
    <property type="entry name" value="PP-binding"/>
    <property type="match status" value="1"/>
</dbReference>
<dbReference type="InterPro" id="IPR020845">
    <property type="entry name" value="AMP-binding_CS"/>
</dbReference>
<keyword evidence="2" id="KW-0596">Phosphopantetheine</keyword>
<evidence type="ECO:0000313" key="6">
    <source>
        <dbReference type="Proteomes" id="UP000640052"/>
    </source>
</evidence>
<dbReference type="InterPro" id="IPR025110">
    <property type="entry name" value="AMP-bd_C"/>
</dbReference>
<reference evidence="5" key="1">
    <citation type="submission" date="2021-01" db="EMBL/GenBank/DDBJ databases">
        <title>Whole genome shotgun sequence of Acrocarpospora phusangensis NBRC 108782.</title>
        <authorList>
            <person name="Komaki H."/>
            <person name="Tamura T."/>
        </authorList>
    </citation>
    <scope>NUCLEOTIDE SEQUENCE</scope>
    <source>
        <strain evidence="5">NBRC 108782</strain>
    </source>
</reference>
<dbReference type="Gene3D" id="3.40.50.12780">
    <property type="entry name" value="N-terminal domain of ligase-like"/>
    <property type="match status" value="1"/>
</dbReference>
<dbReference type="InterPro" id="IPR010071">
    <property type="entry name" value="AA_adenyl_dom"/>
</dbReference>
<comment type="cofactor">
    <cofactor evidence="1">
        <name>pantetheine 4'-phosphate</name>
        <dbReference type="ChEBI" id="CHEBI:47942"/>
    </cofactor>
</comment>
<dbReference type="GO" id="GO:0072330">
    <property type="term" value="P:monocarboxylic acid biosynthetic process"/>
    <property type="evidence" value="ECO:0007669"/>
    <property type="project" value="UniProtKB-ARBA"/>
</dbReference>
<dbReference type="AlphaFoldDB" id="A0A919QJ34"/>
<comment type="caution">
    <text evidence="5">The sequence shown here is derived from an EMBL/GenBank/DDBJ whole genome shotgun (WGS) entry which is preliminary data.</text>
</comment>
<dbReference type="Pfam" id="PF13193">
    <property type="entry name" value="AMP-binding_C"/>
    <property type="match status" value="1"/>
</dbReference>
<keyword evidence="3" id="KW-0597">Phosphoprotein</keyword>
<accession>A0A919QJ34</accession>
<dbReference type="InterPro" id="IPR020806">
    <property type="entry name" value="PKS_PP-bd"/>
</dbReference>
<proteinExistence type="predicted"/>
<dbReference type="Gene3D" id="1.10.1200.10">
    <property type="entry name" value="ACP-like"/>
    <property type="match status" value="1"/>
</dbReference>
<keyword evidence="6" id="KW-1185">Reference proteome</keyword>
<evidence type="ECO:0000256" key="2">
    <source>
        <dbReference type="ARBA" id="ARBA00022450"/>
    </source>
</evidence>
<evidence type="ECO:0000313" key="5">
    <source>
        <dbReference type="EMBL" id="GIH28761.1"/>
    </source>
</evidence>
<dbReference type="InterPro" id="IPR042099">
    <property type="entry name" value="ANL_N_sf"/>
</dbReference>
<dbReference type="PANTHER" id="PTHR45527:SF1">
    <property type="entry name" value="FATTY ACID SYNTHASE"/>
    <property type="match status" value="1"/>
</dbReference>
<dbReference type="PANTHER" id="PTHR45527">
    <property type="entry name" value="NONRIBOSOMAL PEPTIDE SYNTHETASE"/>
    <property type="match status" value="1"/>
</dbReference>
<dbReference type="FunFam" id="1.10.1200.10:FF:000016">
    <property type="entry name" value="Non-ribosomal peptide synthase"/>
    <property type="match status" value="1"/>
</dbReference>
<dbReference type="Proteomes" id="UP000640052">
    <property type="component" value="Unassembled WGS sequence"/>
</dbReference>
<protein>
    <recommendedName>
        <fullName evidence="4">Carrier domain-containing protein</fullName>
    </recommendedName>
</protein>
<dbReference type="CDD" id="cd05930">
    <property type="entry name" value="A_NRPS"/>
    <property type="match status" value="1"/>
</dbReference>
<evidence type="ECO:0000259" key="4">
    <source>
        <dbReference type="PROSITE" id="PS50075"/>
    </source>
</evidence>
<dbReference type="InterPro" id="IPR036736">
    <property type="entry name" value="ACP-like_sf"/>
</dbReference>
<dbReference type="GO" id="GO:0005737">
    <property type="term" value="C:cytoplasm"/>
    <property type="evidence" value="ECO:0007669"/>
    <property type="project" value="TreeGrafter"/>
</dbReference>
<sequence length="595" mass="64400">MSLESETPVTALVAGWARRTPDAPAVCDSRRRLTYGRLNAEAAGVARWLRAHGCAPEAPVMLLTRRSTEMAVGLLGVFKAGGAAVLANPGDPVGRLQRLMELVRPAAVLTLAELGVPLDTGGTPLLHLDTDPTLSQPGEELDGLDGVVHPDQLAYIVYTSGSTGDPKGVAVLHRALAHRAHTHRECRRITPRDRAAWLSPPGVSASAVELWPYLTAGASVHAAPDEVPAEEGTLRDWLTGTRITAAFVSMPMAERLFFAGWAPGASLRLMTVGSDRVRRWPPADLPFEVAVEYGSAEANGITSCLTPYERRLTNRTATDADRSTAPPVGRPWPGVRLHLLDPEMRPVPEGEIGEIYVGGPELARGYLGAPAATAARFVPDPFWPGGSRLYRTGDLGRRRPDGHLEHCGRTDFDVKIRGVRVDVAEVEAELLRHPGVREAVVTAAEHPSGERVLAAYLVADTAVDVAAVLDSVARRLPAQAVPAAIQQLERMPLTVQGKTDRNRLPRPNWDALRADYEEPTDEVERGIAQIWGETLGMPRVGRHDHFFRMGGTSLTATQATTRMSGRLGLKVRLRDLFRHPTLAQLADHLRTKAGN</sequence>
<dbReference type="SUPFAM" id="SSF56801">
    <property type="entry name" value="Acetyl-CoA synthetase-like"/>
    <property type="match status" value="1"/>
</dbReference>
<dbReference type="InterPro" id="IPR000873">
    <property type="entry name" value="AMP-dep_synth/lig_dom"/>
</dbReference>
<dbReference type="GO" id="GO:0031177">
    <property type="term" value="F:phosphopantetheine binding"/>
    <property type="evidence" value="ECO:0007669"/>
    <property type="project" value="InterPro"/>
</dbReference>
<dbReference type="SMART" id="SM00823">
    <property type="entry name" value="PKS_PP"/>
    <property type="match status" value="1"/>
</dbReference>
<dbReference type="GO" id="GO:0043041">
    <property type="term" value="P:amino acid activation for nonribosomal peptide biosynthetic process"/>
    <property type="evidence" value="ECO:0007669"/>
    <property type="project" value="TreeGrafter"/>
</dbReference>
<dbReference type="PROSITE" id="PS00455">
    <property type="entry name" value="AMP_BINDING"/>
    <property type="match status" value="1"/>
</dbReference>
<dbReference type="Pfam" id="PF00501">
    <property type="entry name" value="AMP-binding"/>
    <property type="match status" value="1"/>
</dbReference>
<organism evidence="5 6">
    <name type="scientific">Acrocarpospora phusangensis</name>
    <dbReference type="NCBI Taxonomy" id="1070424"/>
    <lineage>
        <taxon>Bacteria</taxon>
        <taxon>Bacillati</taxon>
        <taxon>Actinomycetota</taxon>
        <taxon>Actinomycetes</taxon>
        <taxon>Streptosporangiales</taxon>
        <taxon>Streptosporangiaceae</taxon>
        <taxon>Acrocarpospora</taxon>
    </lineage>
</organism>
<dbReference type="RefSeq" id="WP_204045380.1">
    <property type="nucleotide sequence ID" value="NZ_BOOA01000094.1"/>
</dbReference>